<name>A0A0R3L4C2_9BRAD</name>
<dbReference type="Proteomes" id="UP000050863">
    <property type="component" value="Unassembled WGS sequence"/>
</dbReference>
<dbReference type="InterPro" id="IPR001036">
    <property type="entry name" value="Acrflvin-R"/>
</dbReference>
<comment type="caution">
    <text evidence="2">The sequence shown here is derived from an EMBL/GenBank/DDBJ whole genome shotgun (WGS) entry which is preliminary data.</text>
</comment>
<dbReference type="Gene3D" id="3.30.2090.10">
    <property type="entry name" value="Multidrug efflux transporter AcrB TolC docking domain, DN and DC subdomains"/>
    <property type="match status" value="2"/>
</dbReference>
<feature type="transmembrane region" description="Helical" evidence="1">
    <location>
        <begin position="852"/>
        <end position="872"/>
    </location>
</feature>
<protein>
    <submittedName>
        <fullName evidence="2">ACR family transporter</fullName>
    </submittedName>
</protein>
<feature type="transmembrane region" description="Helical" evidence="1">
    <location>
        <begin position="361"/>
        <end position="378"/>
    </location>
</feature>
<dbReference type="PANTHER" id="PTHR32063:SF64">
    <property type="entry name" value="ACRB_ACRD_ACRF FAMILY PROTEIN"/>
    <property type="match status" value="1"/>
</dbReference>
<feature type="transmembrane region" description="Helical" evidence="1">
    <location>
        <begin position="336"/>
        <end position="355"/>
    </location>
</feature>
<keyword evidence="3" id="KW-1185">Reference proteome</keyword>
<dbReference type="EMBL" id="LLXZ01000152">
    <property type="protein sequence ID" value="KRR02753.1"/>
    <property type="molecule type" value="Genomic_DNA"/>
</dbReference>
<proteinExistence type="predicted"/>
<gene>
    <name evidence="2" type="ORF">CQ12_06655</name>
</gene>
<keyword evidence="1" id="KW-0812">Transmembrane</keyword>
<dbReference type="Gene3D" id="3.30.70.1320">
    <property type="entry name" value="Multidrug efflux transporter AcrB pore domain like"/>
    <property type="match status" value="1"/>
</dbReference>
<dbReference type="STRING" id="280332.CQ12_06655"/>
<dbReference type="OrthoDB" id="9798415at2"/>
<evidence type="ECO:0000313" key="2">
    <source>
        <dbReference type="EMBL" id="KRR02753.1"/>
    </source>
</evidence>
<dbReference type="SUPFAM" id="SSF82693">
    <property type="entry name" value="Multidrug efflux transporter AcrB pore domain, PN1, PN2, PC1 and PC2 subdomains"/>
    <property type="match status" value="2"/>
</dbReference>
<sequence>MRFNLSEWALNHRSFVAYLMIIAVIAGLVSYFRLGRSEDPTFIIKTMVVQAAWPGATIEDTLKQVTERLERRLQETPHLDFLRSYTKAGITTIFVNLKGSANAKEVADTWYQVRKNIGDIRHTLPTGIVGPGFNDDFGATFGIIYGFTSDGFTHRELRDYVEDIRSKLLLVRDVSEIELLGAQDERIYVEFSTKELAGLGIDRSALIAALQAQNVVRPAGTIQTGDESLSLQVSGAFRTERDVANVNFIADGRTLRLSDIAQVRRGFSDPPQPMFRVNAEPAIGLAIAMREGGDILALGRNIKRAMDAVTADLPIGIQPILVADQAVTVDGAISEFMTSLLQAIAIILVISFISLGVRPGLIIALSIPLTLAIVFPIMQMASIDMQRISLGALIIALALLVDDAMTTTDATLNRLAAGDDKIEAATFAFRTYAFAMLAGTLVTIAGFVPVGFAASSAGEYTFSLFAVVSIALLVSWFVAVVFAPLLGVLILKPPRTSQTATPGRILSWYQNFLTAAMRAKWVTILLTLALFGLSYLALPLIPRQFFPSSDRPELLVDISLPQNSSIYASEAAAKRFDATLKGDTDVARWSTYVGRGAIRFYLPLNVQLANDFFTQVVIVAKDVPARERLRVKLEKFLANEFPSAISRVAPLELGPPVGWPVQYRVSGPDIDQVREIALKLAQIVATNPQAEQVNFDWMGPARQLRIHVDQDEARLLGLSSQAVASVLNTVISGTPVTRVRDDIYLVDVLVRATDEQRVSLPTLSTLQVPLPNGRTVPLNQFATFEYKQEYPLVWRRDRVPTLTVQADVAQGALPETVINALAPTVDRLAATLPRAYRVVVGGTVEESAYSQASVMAVVPVMLLLMFTVLMAQLQSFQRLFLVLSVAPLGLIGVAAALLVSRRPLGFVAILGILALIGMITKNAVILIGQIDAERAQGKDVWSAAINASSSRFRPIMLTAVSTVLGMIPIAPTVFWGPMAFAIMGGLLVATILTLIFLPTLYVAWFKGTEKSAGLQKPAEIGIPTTKS</sequence>
<feature type="transmembrane region" description="Helical" evidence="1">
    <location>
        <begin position="521"/>
        <end position="541"/>
    </location>
</feature>
<dbReference type="Gene3D" id="1.20.1640.10">
    <property type="entry name" value="Multidrug efflux transporter AcrB transmembrane domain"/>
    <property type="match status" value="2"/>
</dbReference>
<feature type="transmembrane region" description="Helical" evidence="1">
    <location>
        <begin position="905"/>
        <end position="928"/>
    </location>
</feature>
<dbReference type="Pfam" id="PF00873">
    <property type="entry name" value="ACR_tran"/>
    <property type="match status" value="1"/>
</dbReference>
<dbReference type="PRINTS" id="PR00702">
    <property type="entry name" value="ACRIFLAVINRP"/>
</dbReference>
<feature type="transmembrane region" description="Helical" evidence="1">
    <location>
        <begin position="955"/>
        <end position="974"/>
    </location>
</feature>
<dbReference type="InterPro" id="IPR027463">
    <property type="entry name" value="AcrB_DN_DC_subdom"/>
</dbReference>
<organism evidence="2 3">
    <name type="scientific">Bradyrhizobium jicamae</name>
    <dbReference type="NCBI Taxonomy" id="280332"/>
    <lineage>
        <taxon>Bacteria</taxon>
        <taxon>Pseudomonadati</taxon>
        <taxon>Pseudomonadota</taxon>
        <taxon>Alphaproteobacteria</taxon>
        <taxon>Hyphomicrobiales</taxon>
        <taxon>Nitrobacteraceae</taxon>
        <taxon>Bradyrhizobium</taxon>
    </lineage>
</organism>
<dbReference type="GO" id="GO:0042910">
    <property type="term" value="F:xenobiotic transmembrane transporter activity"/>
    <property type="evidence" value="ECO:0007669"/>
    <property type="project" value="TreeGrafter"/>
</dbReference>
<feature type="transmembrane region" description="Helical" evidence="1">
    <location>
        <begin position="431"/>
        <end position="452"/>
    </location>
</feature>
<accession>A0A0R3L4C2</accession>
<dbReference type="SUPFAM" id="SSF82714">
    <property type="entry name" value="Multidrug efflux transporter AcrB TolC docking domain, DN and DC subdomains"/>
    <property type="match status" value="2"/>
</dbReference>
<keyword evidence="1" id="KW-1133">Transmembrane helix</keyword>
<keyword evidence="1" id="KW-0472">Membrane</keyword>
<evidence type="ECO:0000256" key="1">
    <source>
        <dbReference type="SAM" id="Phobius"/>
    </source>
</evidence>
<reference evidence="2 3" key="1">
    <citation type="submission" date="2014-03" db="EMBL/GenBank/DDBJ databases">
        <title>Bradyrhizobium valentinum sp. nov., isolated from effective nodules of Lupinus mariae-josephae, a lupine endemic of basic-lime soils in Eastern Spain.</title>
        <authorList>
            <person name="Duran D."/>
            <person name="Rey L."/>
            <person name="Navarro A."/>
            <person name="Busquets A."/>
            <person name="Imperial J."/>
            <person name="Ruiz-Argueso T."/>
        </authorList>
    </citation>
    <scope>NUCLEOTIDE SEQUENCE [LARGE SCALE GENOMIC DNA]</scope>
    <source>
        <strain evidence="2 3">PAC68</strain>
    </source>
</reference>
<dbReference type="SUPFAM" id="SSF82866">
    <property type="entry name" value="Multidrug efflux transporter AcrB transmembrane domain"/>
    <property type="match status" value="2"/>
</dbReference>
<dbReference type="PANTHER" id="PTHR32063">
    <property type="match status" value="1"/>
</dbReference>
<dbReference type="AlphaFoldDB" id="A0A0R3L4C2"/>
<feature type="transmembrane region" description="Helical" evidence="1">
    <location>
        <begin position="879"/>
        <end position="899"/>
    </location>
</feature>
<dbReference type="GO" id="GO:0005886">
    <property type="term" value="C:plasma membrane"/>
    <property type="evidence" value="ECO:0007669"/>
    <property type="project" value="TreeGrafter"/>
</dbReference>
<dbReference type="Gene3D" id="3.30.70.1440">
    <property type="entry name" value="Multidrug efflux transporter AcrB pore domain"/>
    <property type="match status" value="1"/>
</dbReference>
<feature type="transmembrane region" description="Helical" evidence="1">
    <location>
        <begin position="464"/>
        <end position="491"/>
    </location>
</feature>
<evidence type="ECO:0000313" key="3">
    <source>
        <dbReference type="Proteomes" id="UP000050863"/>
    </source>
</evidence>
<feature type="transmembrane region" description="Helical" evidence="1">
    <location>
        <begin position="15"/>
        <end position="34"/>
    </location>
</feature>
<dbReference type="Gene3D" id="3.30.70.1430">
    <property type="entry name" value="Multidrug efflux transporter AcrB pore domain"/>
    <property type="match status" value="2"/>
</dbReference>
<dbReference type="RefSeq" id="WP_057837880.1">
    <property type="nucleotide sequence ID" value="NZ_LLXZ01000152.1"/>
</dbReference>
<feature type="transmembrane region" description="Helical" evidence="1">
    <location>
        <begin position="980"/>
        <end position="1004"/>
    </location>
</feature>